<sequence>MSAAPGQAVRPPGNNGAAGAGRHWSWRWAHRCAAVLVFLAVALLLGLGGIAWRLAEKPLDLPQLARRIEATVNARPGGARLSIGEAAVAWEGFRGGTAAPLDIRLRAVRLQAAGAEIDLPEAAFTLSFRALLRGVVAPATIELRRPRLRATLTEGGIALGLGPAAPGSAASQDAAAEPLAETDVATLLAGLMLPASDRDALAALRRIRINGGEAVLADPAAGLTWTLLEPHIDLRRAADGGLAGEGEALLRAGAVSVPVRLSGEARGTPMRISLGLLLPALRPAELASIWPPLAPLAVLDAPVTLAARAEFDAAARPDRMQARLEAGPGALVLAPGRRLPVAGLAATVEGSSRALTIREAVLRLPGPGGPASGRPGPSLTARGEVLQRDGAWRAALDLGTEPFQASTLPALWPADLAPEARALALRSLPSGQLREARARLDLVVPPGLDAVTLEGARLGLGLARAVVDLGAGRRAAVETAELAASYTPGLLRLDRLLLRPPAAPVGARPPGGALQGGGRPPPTLVAEGEARLADEAGGARWQLQAGLTLDALAAGELDAYWPKGLAENTRDWMVQNLTAGLIRNGRWQVQAAAPASLDRVELTGLAGTVEMVDATVHWLRPVPPVTGVSGSAEFGPGWVTLRGRGGRQALPDGRPGGIELKESTVRFTGLDTDSEQAEITGQTTGPLPEIFALLRHPRLKLFERRKLEVQAAGGQAEARVSVSFPLLADLPMDLLRIGARGRVTEARLPGALVERDVERGNFDFAVDTDGLKLNGQALWVGAPVRLNLEMDFRNGGQSQVTERGSLTGRFDAAQVNALGVETGKVLDGQVALDARYERRRSGQGSVALRGDLRDARLGVEPLDWAKPPGTPGRFEGTLRLQGETLGSMEQMLLETPDLALRGRGVFGPKGRLERFELAEGSLGISRFAGEVRRPERAGGPWQADLRGPLLDLRPVLRTKDQPPSAGPPDENGLPLQLDLRFERMTMGEGRYLHATRARVRSDAAGLLREARATGRTGSAAGGEFDLTLAPQGQHRLLRLTAADGGALLQAMDLTDSIRGGRLSVSGNYDQLRPGAALAGTAELEQFVLRDAPALAKLLQAMTLYGLVEAVQGGKGLVFSRLVAPFSLTPEALVLTDARAFSASLGLTAKGRLLREKRVAAVEGTIVPAYVFNTLLGRLPILGRLFSPEAGGGLFAATYRVQGPLDDPTVTVNPLAALTPGFLRGLFGLGGAPAR</sequence>
<feature type="region of interest" description="Disordered" evidence="1">
    <location>
        <begin position="504"/>
        <end position="523"/>
    </location>
</feature>
<name>A0A4V3AA17_9PROT</name>
<dbReference type="EMBL" id="SMSJ01000022">
    <property type="protein sequence ID" value="TDH61375.1"/>
    <property type="molecule type" value="Genomic_DNA"/>
</dbReference>
<feature type="domain" description="YhdP central" evidence="3">
    <location>
        <begin position="523"/>
        <end position="1005"/>
    </location>
</feature>
<comment type="caution">
    <text evidence="4">The sequence shown here is derived from an EMBL/GenBank/DDBJ whole genome shotgun (WGS) entry which is preliminary data.</text>
</comment>
<keyword evidence="2" id="KW-0812">Transmembrane</keyword>
<keyword evidence="2" id="KW-0472">Membrane</keyword>
<evidence type="ECO:0000256" key="2">
    <source>
        <dbReference type="SAM" id="Phobius"/>
    </source>
</evidence>
<proteinExistence type="predicted"/>
<evidence type="ECO:0000313" key="5">
    <source>
        <dbReference type="Proteomes" id="UP000295096"/>
    </source>
</evidence>
<dbReference type="Pfam" id="PF13116">
    <property type="entry name" value="YhdP"/>
    <property type="match status" value="1"/>
</dbReference>
<keyword evidence="5" id="KW-1185">Reference proteome</keyword>
<protein>
    <recommendedName>
        <fullName evidence="3">YhdP central domain-containing protein</fullName>
    </recommendedName>
</protein>
<evidence type="ECO:0000259" key="3">
    <source>
        <dbReference type="Pfam" id="PF13116"/>
    </source>
</evidence>
<feature type="transmembrane region" description="Helical" evidence="2">
    <location>
        <begin position="32"/>
        <end position="52"/>
    </location>
</feature>
<dbReference type="InterPro" id="IPR025263">
    <property type="entry name" value="YhdP_central"/>
</dbReference>
<reference evidence="4 5" key="1">
    <citation type="journal article" date="2016" name="J. Microbiol.">
        <title>Dankookia rubra gen. nov., sp. nov., an alphaproteobacterium isolated from sediment of a shallow stream.</title>
        <authorList>
            <person name="Kim W.H."/>
            <person name="Kim D.H."/>
            <person name="Kang K."/>
            <person name="Ahn T.Y."/>
        </authorList>
    </citation>
    <scope>NUCLEOTIDE SEQUENCE [LARGE SCALE GENOMIC DNA]</scope>
    <source>
        <strain evidence="4 5">JCM30602</strain>
    </source>
</reference>
<evidence type="ECO:0000313" key="4">
    <source>
        <dbReference type="EMBL" id="TDH61375.1"/>
    </source>
</evidence>
<accession>A0A4V3AA17</accession>
<dbReference type="RefSeq" id="WP_133289847.1">
    <property type="nucleotide sequence ID" value="NZ_SMSJ01000022.1"/>
</dbReference>
<dbReference type="OrthoDB" id="7161641at2"/>
<dbReference type="AlphaFoldDB" id="A0A4V3AA17"/>
<evidence type="ECO:0000256" key="1">
    <source>
        <dbReference type="SAM" id="MobiDB-lite"/>
    </source>
</evidence>
<gene>
    <name evidence="4" type="ORF">E2C06_17195</name>
</gene>
<keyword evidence="2" id="KW-1133">Transmembrane helix</keyword>
<dbReference type="Proteomes" id="UP000295096">
    <property type="component" value="Unassembled WGS sequence"/>
</dbReference>
<organism evidence="4 5">
    <name type="scientific">Dankookia rubra</name>
    <dbReference type="NCBI Taxonomy" id="1442381"/>
    <lineage>
        <taxon>Bacteria</taxon>
        <taxon>Pseudomonadati</taxon>
        <taxon>Pseudomonadota</taxon>
        <taxon>Alphaproteobacteria</taxon>
        <taxon>Acetobacterales</taxon>
        <taxon>Roseomonadaceae</taxon>
        <taxon>Dankookia</taxon>
    </lineage>
</organism>